<organism evidence="1 2">
    <name type="scientific">Microdochium bolleyi</name>
    <dbReference type="NCBI Taxonomy" id="196109"/>
    <lineage>
        <taxon>Eukaryota</taxon>
        <taxon>Fungi</taxon>
        <taxon>Dikarya</taxon>
        <taxon>Ascomycota</taxon>
        <taxon>Pezizomycotina</taxon>
        <taxon>Sordariomycetes</taxon>
        <taxon>Xylariomycetidae</taxon>
        <taxon>Xylariales</taxon>
        <taxon>Microdochiaceae</taxon>
        <taxon>Microdochium</taxon>
    </lineage>
</organism>
<dbReference type="Proteomes" id="UP000070501">
    <property type="component" value="Unassembled WGS sequence"/>
</dbReference>
<keyword evidence="2" id="KW-1185">Reference proteome</keyword>
<dbReference type="InParanoid" id="A0A136JEI9"/>
<reference evidence="2" key="1">
    <citation type="submission" date="2016-02" db="EMBL/GenBank/DDBJ databases">
        <title>Draft genome sequence of Microdochium bolleyi, a fungal endophyte of beachgrass.</title>
        <authorList>
            <consortium name="DOE Joint Genome Institute"/>
            <person name="David A.S."/>
            <person name="May G."/>
            <person name="Haridas S."/>
            <person name="Lim J."/>
            <person name="Wang M."/>
            <person name="Labutti K."/>
            <person name="Lipzen A."/>
            <person name="Barry K."/>
            <person name="Grigoriev I.V."/>
        </authorList>
    </citation>
    <scope>NUCLEOTIDE SEQUENCE [LARGE SCALE GENOMIC DNA]</scope>
    <source>
        <strain evidence="2">J235TASD1</strain>
    </source>
</reference>
<protein>
    <submittedName>
        <fullName evidence="1">Uncharacterized protein</fullName>
    </submittedName>
</protein>
<evidence type="ECO:0000313" key="1">
    <source>
        <dbReference type="EMBL" id="KXJ95562.1"/>
    </source>
</evidence>
<evidence type="ECO:0000313" key="2">
    <source>
        <dbReference type="Proteomes" id="UP000070501"/>
    </source>
</evidence>
<feature type="non-terminal residue" evidence="1">
    <location>
        <position position="56"/>
    </location>
</feature>
<name>A0A136JEI9_9PEZI</name>
<accession>A0A136JEI9</accession>
<proteinExistence type="predicted"/>
<dbReference type="AlphaFoldDB" id="A0A136JEI9"/>
<dbReference type="EMBL" id="KQ964246">
    <property type="protein sequence ID" value="KXJ95562.1"/>
    <property type="molecule type" value="Genomic_DNA"/>
</dbReference>
<gene>
    <name evidence="1" type="ORF">Micbo1qcDRAFT_157550</name>
</gene>
<sequence length="56" mass="6348">MKKKGVIPRPVQVNGLLGAWLRSNSGDFMSQADTVAWEMINARIQFVQLRKQATNF</sequence>
<dbReference type="OrthoDB" id="185373at2759"/>